<dbReference type="Proteomes" id="UP000539313">
    <property type="component" value="Unassembled WGS sequence"/>
</dbReference>
<keyword evidence="5" id="KW-0804">Transcription</keyword>
<dbReference type="InterPro" id="IPR015424">
    <property type="entry name" value="PyrdxlP-dep_Trfase"/>
</dbReference>
<proteinExistence type="inferred from homology"/>
<dbReference type="Pfam" id="PF00155">
    <property type="entry name" value="Aminotran_1_2"/>
    <property type="match status" value="1"/>
</dbReference>
<feature type="domain" description="HTH gntR-type" evidence="6">
    <location>
        <begin position="22"/>
        <end position="90"/>
    </location>
</feature>
<accession>A0A7W3N273</accession>
<dbReference type="InterPro" id="IPR004839">
    <property type="entry name" value="Aminotransferase_I/II_large"/>
</dbReference>
<evidence type="ECO:0000256" key="2">
    <source>
        <dbReference type="ARBA" id="ARBA00022898"/>
    </source>
</evidence>
<reference evidence="7 8" key="1">
    <citation type="submission" date="2020-08" db="EMBL/GenBank/DDBJ databases">
        <title>Sequencing the genomes of 1000 actinobacteria strains.</title>
        <authorList>
            <person name="Klenk H.-P."/>
        </authorList>
    </citation>
    <scope>NUCLEOTIDE SEQUENCE [LARGE SCALE GENOMIC DNA]</scope>
    <source>
        <strain evidence="7 8">DSM 45823</strain>
    </source>
</reference>
<evidence type="ECO:0000256" key="1">
    <source>
        <dbReference type="ARBA" id="ARBA00005384"/>
    </source>
</evidence>
<evidence type="ECO:0000256" key="4">
    <source>
        <dbReference type="ARBA" id="ARBA00023125"/>
    </source>
</evidence>
<keyword evidence="4 7" id="KW-0238">DNA-binding</keyword>
<protein>
    <submittedName>
        <fullName evidence="7">DNA-binding transcriptional MocR family regulator</fullName>
    </submittedName>
</protein>
<dbReference type="InterPro" id="IPR036390">
    <property type="entry name" value="WH_DNA-bd_sf"/>
</dbReference>
<evidence type="ECO:0000259" key="6">
    <source>
        <dbReference type="PROSITE" id="PS50949"/>
    </source>
</evidence>
<dbReference type="SMART" id="SM00345">
    <property type="entry name" value="HTH_GNTR"/>
    <property type="match status" value="1"/>
</dbReference>
<dbReference type="GO" id="GO:0030170">
    <property type="term" value="F:pyridoxal phosphate binding"/>
    <property type="evidence" value="ECO:0007669"/>
    <property type="project" value="InterPro"/>
</dbReference>
<evidence type="ECO:0000256" key="3">
    <source>
        <dbReference type="ARBA" id="ARBA00023015"/>
    </source>
</evidence>
<dbReference type="Gene3D" id="3.40.640.10">
    <property type="entry name" value="Type I PLP-dependent aspartate aminotransferase-like (Major domain)"/>
    <property type="match status" value="1"/>
</dbReference>
<dbReference type="EMBL" id="JACJII010000001">
    <property type="protein sequence ID" value="MBA9006123.1"/>
    <property type="molecule type" value="Genomic_DNA"/>
</dbReference>
<dbReference type="RefSeq" id="WP_182707132.1">
    <property type="nucleotide sequence ID" value="NZ_JACJII010000001.1"/>
</dbReference>
<dbReference type="CDD" id="cd00609">
    <property type="entry name" value="AAT_like"/>
    <property type="match status" value="1"/>
</dbReference>
<dbReference type="GO" id="GO:0003700">
    <property type="term" value="F:DNA-binding transcription factor activity"/>
    <property type="evidence" value="ECO:0007669"/>
    <property type="project" value="InterPro"/>
</dbReference>
<name>A0A7W3N273_9ACTN</name>
<dbReference type="InterPro" id="IPR015422">
    <property type="entry name" value="PyrdxlP-dep_Trfase_small"/>
</dbReference>
<dbReference type="InterPro" id="IPR051446">
    <property type="entry name" value="HTH_trans_reg/aminotransferase"/>
</dbReference>
<dbReference type="Pfam" id="PF00392">
    <property type="entry name" value="GntR"/>
    <property type="match status" value="1"/>
</dbReference>
<dbReference type="AlphaFoldDB" id="A0A7W3N273"/>
<dbReference type="CDD" id="cd07377">
    <property type="entry name" value="WHTH_GntR"/>
    <property type="match status" value="1"/>
</dbReference>
<evidence type="ECO:0000256" key="5">
    <source>
        <dbReference type="ARBA" id="ARBA00023163"/>
    </source>
</evidence>
<sequence>MTARYISGTQLARLLGDPPQERPYYAALARAVRGLILNGRLPLRVRLPAERDLAAALGVSRTTVTAAYDELRTEGYIASRQGAGSWTALPETRPATTRQAVTRFGIASAPEGDAETIDLGCAAPAAPAVFEEAVAEAVAELPGYARGAGYEPAGLAVLREAVAARYTELGVPTRSDQIMVTTGGQQAISLLTQTLLNPGDPVLVERPTYPHALDALRRRGTRLVPVGVTGGWDLELLAASMRQAAVRAAYVIPDFQNPTGHLMDDAGRAALVEAARAADAFLIVDETFAELALDLDAPRPHPVACHDAGGRVISVGSASKLMWGGLRVGWIRATAPLLRRLATARESVDIAGPVVDQLIAARLMDRIEQVRAERARALTASRDALAGALRELLPDWRFTLPGGGMTLWAQLGAPIATPVAEAAWRRGVRVVPGPAFAVDGVLEDCLRLPYVLPPDRLRTAVERLAGAHRETETAPPPRPLPAYV</sequence>
<dbReference type="PANTHER" id="PTHR46577">
    <property type="entry name" value="HTH-TYPE TRANSCRIPTIONAL REGULATORY PROTEIN GABR"/>
    <property type="match status" value="1"/>
</dbReference>
<evidence type="ECO:0000313" key="8">
    <source>
        <dbReference type="Proteomes" id="UP000539313"/>
    </source>
</evidence>
<dbReference type="PROSITE" id="PS50949">
    <property type="entry name" value="HTH_GNTR"/>
    <property type="match status" value="1"/>
</dbReference>
<dbReference type="SUPFAM" id="SSF53383">
    <property type="entry name" value="PLP-dependent transferases"/>
    <property type="match status" value="1"/>
</dbReference>
<dbReference type="Gene3D" id="1.10.10.10">
    <property type="entry name" value="Winged helix-like DNA-binding domain superfamily/Winged helix DNA-binding domain"/>
    <property type="match status" value="1"/>
</dbReference>
<dbReference type="InterPro" id="IPR015421">
    <property type="entry name" value="PyrdxlP-dep_Trfase_major"/>
</dbReference>
<keyword evidence="2" id="KW-0663">Pyridoxal phosphate</keyword>
<evidence type="ECO:0000313" key="7">
    <source>
        <dbReference type="EMBL" id="MBA9006123.1"/>
    </source>
</evidence>
<dbReference type="InterPro" id="IPR000524">
    <property type="entry name" value="Tscrpt_reg_HTH_GntR"/>
</dbReference>
<dbReference type="InterPro" id="IPR036388">
    <property type="entry name" value="WH-like_DNA-bd_sf"/>
</dbReference>
<dbReference type="SUPFAM" id="SSF46785">
    <property type="entry name" value="Winged helix' DNA-binding domain"/>
    <property type="match status" value="1"/>
</dbReference>
<keyword evidence="8" id="KW-1185">Reference proteome</keyword>
<keyword evidence="3" id="KW-0805">Transcription regulation</keyword>
<comment type="similarity">
    <text evidence="1">In the C-terminal section; belongs to the class-I pyridoxal-phosphate-dependent aminotransferase family.</text>
</comment>
<dbReference type="GO" id="GO:0003677">
    <property type="term" value="F:DNA binding"/>
    <property type="evidence" value="ECO:0007669"/>
    <property type="project" value="UniProtKB-KW"/>
</dbReference>
<gene>
    <name evidence="7" type="ORF">HNR21_005005</name>
</gene>
<organism evidence="7 8">
    <name type="scientific">Thermomonospora cellulosilytica</name>
    <dbReference type="NCBI Taxonomy" id="1411118"/>
    <lineage>
        <taxon>Bacteria</taxon>
        <taxon>Bacillati</taxon>
        <taxon>Actinomycetota</taxon>
        <taxon>Actinomycetes</taxon>
        <taxon>Streptosporangiales</taxon>
        <taxon>Thermomonosporaceae</taxon>
        <taxon>Thermomonospora</taxon>
    </lineage>
</organism>
<comment type="caution">
    <text evidence="7">The sequence shown here is derived from an EMBL/GenBank/DDBJ whole genome shotgun (WGS) entry which is preliminary data.</text>
</comment>
<dbReference type="PRINTS" id="PR00035">
    <property type="entry name" value="HTHGNTR"/>
</dbReference>
<dbReference type="Gene3D" id="3.90.1150.10">
    <property type="entry name" value="Aspartate Aminotransferase, domain 1"/>
    <property type="match status" value="1"/>
</dbReference>
<dbReference type="PANTHER" id="PTHR46577:SF1">
    <property type="entry name" value="HTH-TYPE TRANSCRIPTIONAL REGULATORY PROTEIN GABR"/>
    <property type="match status" value="1"/>
</dbReference>